<dbReference type="PROSITE" id="PS51257">
    <property type="entry name" value="PROKAR_LIPOPROTEIN"/>
    <property type="match status" value="1"/>
</dbReference>
<evidence type="ECO:0000313" key="3">
    <source>
        <dbReference type="Proteomes" id="UP000031971"/>
    </source>
</evidence>
<evidence type="ECO:0008006" key="4">
    <source>
        <dbReference type="Google" id="ProtNLM"/>
    </source>
</evidence>
<dbReference type="STRING" id="272627.CCC_03543"/>
<evidence type="ECO:0000313" key="2">
    <source>
        <dbReference type="EMBL" id="KIL99325.1"/>
    </source>
</evidence>
<feature type="chain" id="PRO_5002171835" description="Lipoprotein" evidence="1">
    <location>
        <begin position="24"/>
        <end position="138"/>
    </location>
</feature>
<organism evidence="2 3">
    <name type="scientific">Paramagnetospirillum magnetotacticum MS-1</name>
    <dbReference type="NCBI Taxonomy" id="272627"/>
    <lineage>
        <taxon>Bacteria</taxon>
        <taxon>Pseudomonadati</taxon>
        <taxon>Pseudomonadota</taxon>
        <taxon>Alphaproteobacteria</taxon>
        <taxon>Rhodospirillales</taxon>
        <taxon>Magnetospirillaceae</taxon>
        <taxon>Paramagnetospirillum</taxon>
    </lineage>
</organism>
<dbReference type="RefSeq" id="WP_041040737.1">
    <property type="nucleotide sequence ID" value="NZ_JXSL01000025.1"/>
</dbReference>
<protein>
    <recommendedName>
        <fullName evidence="4">Lipoprotein</fullName>
    </recommendedName>
</protein>
<feature type="signal peptide" evidence="1">
    <location>
        <begin position="1"/>
        <end position="23"/>
    </location>
</feature>
<evidence type="ECO:0000256" key="1">
    <source>
        <dbReference type="SAM" id="SignalP"/>
    </source>
</evidence>
<dbReference type="EMBL" id="JXSL01000025">
    <property type="protein sequence ID" value="KIL99325.1"/>
    <property type="molecule type" value="Genomic_DNA"/>
</dbReference>
<dbReference type="OrthoDB" id="7355120at2"/>
<name>A0A0C2YXA2_PARME</name>
<gene>
    <name evidence="2" type="ORF">CCC_03543</name>
</gene>
<keyword evidence="1" id="KW-0732">Signal</keyword>
<reference evidence="2 3" key="1">
    <citation type="submission" date="2015-01" db="EMBL/GenBank/DDBJ databases">
        <title>Genome Sequence of Magnetospirillum magnetotacticum Strain MS-1.</title>
        <authorList>
            <person name="Marinov G.K."/>
            <person name="Smalley M.D."/>
            <person name="DeSalvo G."/>
        </authorList>
    </citation>
    <scope>NUCLEOTIDE SEQUENCE [LARGE SCALE GENOMIC DNA]</scope>
    <source>
        <strain evidence="2 3">MS-1</strain>
    </source>
</reference>
<dbReference type="Proteomes" id="UP000031971">
    <property type="component" value="Unassembled WGS sequence"/>
</dbReference>
<keyword evidence="3" id="KW-1185">Reference proteome</keyword>
<sequence length="138" mass="14629">MKRIAAMVLVCLVAACVAPPDQPAHFSRMGRFMGLIANCGCSDISTDKMIAEYRKALGERYSEKDVAAMEGYVKLGAGETWSNLPVICAEVCTQNCMVQSVVEPLGGRGMGAKACLVSERDLHLTDGAPVSSRDSGAN</sequence>
<dbReference type="AlphaFoldDB" id="A0A0C2YXA2"/>
<accession>A0A0C2YXA2</accession>
<comment type="caution">
    <text evidence="2">The sequence shown here is derived from an EMBL/GenBank/DDBJ whole genome shotgun (WGS) entry which is preliminary data.</text>
</comment>
<proteinExistence type="predicted"/>